<dbReference type="InterPro" id="IPR023214">
    <property type="entry name" value="HAD_sf"/>
</dbReference>
<keyword evidence="10" id="KW-0862">Zinc</keyword>
<dbReference type="InterPro" id="IPR004446">
    <property type="entry name" value="Heptose_bisP_phosphatase"/>
</dbReference>
<comment type="cofactor">
    <cofactor evidence="10">
        <name>Mg(2+)</name>
        <dbReference type="ChEBI" id="CHEBI:18420"/>
    </cofactor>
</comment>
<comment type="cofactor">
    <cofactor evidence="10">
        <name>Zn(2+)</name>
        <dbReference type="ChEBI" id="CHEBI:29105"/>
    </cofactor>
</comment>
<reference evidence="11 12" key="1">
    <citation type="journal article" date="2019" name="Emerg. Microbes Infect.">
        <title>Comprehensive subspecies identification of 175 nontuberculous mycobacteria species based on 7547 genomic profiles.</title>
        <authorList>
            <person name="Matsumoto Y."/>
            <person name="Kinjo T."/>
            <person name="Motooka D."/>
            <person name="Nabeya D."/>
            <person name="Jung N."/>
            <person name="Uechi K."/>
            <person name="Horii T."/>
            <person name="Iida T."/>
            <person name="Fujita J."/>
            <person name="Nakamura S."/>
        </authorList>
    </citation>
    <scope>NUCLEOTIDE SEQUENCE [LARGE SCALE GENOMIC DNA]</scope>
    <source>
        <strain evidence="11 12">JCM 13571</strain>
    </source>
</reference>
<keyword evidence="5 7" id="KW-0119">Carbohydrate metabolism</keyword>
<feature type="binding site" evidence="10">
    <location>
        <position position="102"/>
    </location>
    <ligand>
        <name>Zn(2+)</name>
        <dbReference type="ChEBI" id="CHEBI:29105"/>
    </ligand>
</feature>
<name>A0A7I7WY45_9MYCO</name>
<feature type="binding site" evidence="10">
    <location>
        <position position="119"/>
    </location>
    <ligand>
        <name>Zn(2+)</name>
        <dbReference type="ChEBI" id="CHEBI:29105"/>
    </ligand>
</feature>
<evidence type="ECO:0000256" key="8">
    <source>
        <dbReference type="PIRSR" id="PIRSR004682-1"/>
    </source>
</evidence>
<gene>
    <name evidence="11" type="primary">gmhB</name>
    <name evidence="11" type="ORF">MHIB_04880</name>
</gene>
<comment type="similarity">
    <text evidence="7">Belongs to the gmhB family.</text>
</comment>
<keyword evidence="12" id="KW-1185">Reference proteome</keyword>
<dbReference type="Pfam" id="PF13242">
    <property type="entry name" value="Hydrolase_like"/>
    <property type="match status" value="1"/>
</dbReference>
<dbReference type="Proteomes" id="UP000467260">
    <property type="component" value="Chromosome"/>
</dbReference>
<dbReference type="KEGG" id="mhib:MHIB_04880"/>
<dbReference type="CDD" id="cd07503">
    <property type="entry name" value="HAD_HisB-N"/>
    <property type="match status" value="1"/>
</dbReference>
<dbReference type="EMBL" id="AP022609">
    <property type="protein sequence ID" value="BBZ22070.1"/>
    <property type="molecule type" value="Genomic_DNA"/>
</dbReference>
<feature type="site" description="Contributes to substrate recognition" evidence="9">
    <location>
        <position position="120"/>
    </location>
</feature>
<evidence type="ECO:0000256" key="2">
    <source>
        <dbReference type="ARBA" id="ARBA00022490"/>
    </source>
</evidence>
<dbReference type="SUPFAM" id="SSF56784">
    <property type="entry name" value="HAD-like"/>
    <property type="match status" value="1"/>
</dbReference>
<dbReference type="GO" id="GO:0046872">
    <property type="term" value="F:metal ion binding"/>
    <property type="evidence" value="ECO:0007669"/>
    <property type="project" value="UniProtKB-KW"/>
</dbReference>
<dbReference type="EC" id="3.1.3.-" evidence="7"/>
<feature type="binding site" evidence="10">
    <location>
        <position position="13"/>
    </location>
    <ligand>
        <name>Mg(2+)</name>
        <dbReference type="ChEBI" id="CHEBI:18420"/>
    </ligand>
</feature>
<evidence type="ECO:0000256" key="5">
    <source>
        <dbReference type="ARBA" id="ARBA00023277"/>
    </source>
</evidence>
<feature type="binding site" evidence="10">
    <location>
        <position position="117"/>
    </location>
    <ligand>
        <name>Zn(2+)</name>
        <dbReference type="ChEBI" id="CHEBI:29105"/>
    </ligand>
</feature>
<accession>A0A7I7WY45</accession>
<feature type="binding site" evidence="10">
    <location>
        <position position="146"/>
    </location>
    <ligand>
        <name>Mg(2+)</name>
        <dbReference type="ChEBI" id="CHEBI:18420"/>
    </ligand>
</feature>
<dbReference type="NCBIfam" id="TIGR01656">
    <property type="entry name" value="Histidinol-ppas"/>
    <property type="match status" value="1"/>
</dbReference>
<organism evidence="11 12">
    <name type="scientific">Mycolicibacter hiberniae</name>
    <dbReference type="NCBI Taxonomy" id="29314"/>
    <lineage>
        <taxon>Bacteria</taxon>
        <taxon>Bacillati</taxon>
        <taxon>Actinomycetota</taxon>
        <taxon>Actinomycetes</taxon>
        <taxon>Mycobacteriales</taxon>
        <taxon>Mycobacteriaceae</taxon>
        <taxon>Mycolicibacter</taxon>
    </lineage>
</organism>
<keyword evidence="4 7" id="KW-0378">Hydrolase</keyword>
<dbReference type="PANTHER" id="PTHR42891">
    <property type="entry name" value="D-GLYCERO-BETA-D-MANNO-HEPTOSE-1,7-BISPHOSPHATE 7-PHOSPHATASE"/>
    <property type="match status" value="1"/>
</dbReference>
<evidence type="ECO:0000256" key="7">
    <source>
        <dbReference type="PIRNR" id="PIRNR004682"/>
    </source>
</evidence>
<keyword evidence="3 10" id="KW-0479">Metal-binding</keyword>
<feature type="binding site" evidence="10">
    <location>
        <position position="104"/>
    </location>
    <ligand>
        <name>Zn(2+)</name>
        <dbReference type="ChEBI" id="CHEBI:29105"/>
    </ligand>
</feature>
<evidence type="ECO:0000256" key="9">
    <source>
        <dbReference type="PIRSR" id="PIRSR004682-3"/>
    </source>
</evidence>
<dbReference type="PANTHER" id="PTHR42891:SF1">
    <property type="entry name" value="D-GLYCERO-BETA-D-MANNO-HEPTOSE-1,7-BISPHOSPHATE 7-PHOSPHATASE"/>
    <property type="match status" value="1"/>
</dbReference>
<dbReference type="NCBIfam" id="TIGR01662">
    <property type="entry name" value="HAD-SF-IIIA"/>
    <property type="match status" value="1"/>
</dbReference>
<evidence type="ECO:0000256" key="10">
    <source>
        <dbReference type="PIRSR" id="PIRSR004682-4"/>
    </source>
</evidence>
<sequence>MGVDPVTAAVFLDRDGVLNELIFNPATGQYESPHRPEDLVVIDGVIPALRRLARAGFALFVVSNQPSYAKGKTTFENIQGIHRRLEGSLSANGIAFGDYFYCYHHPDGIVPGYSQKCRCRKPMPYFLLKAASERGVDLATSWMVGDQDTDVECGQRVGCRTALVTNAHSAAKRGCSRPDVTATALSHVVDLIVRWKGGGDNGPAED</sequence>
<dbReference type="GO" id="GO:0016791">
    <property type="term" value="F:phosphatase activity"/>
    <property type="evidence" value="ECO:0007669"/>
    <property type="project" value="InterPro"/>
</dbReference>
<feature type="binding site" evidence="10">
    <location>
        <position position="15"/>
    </location>
    <ligand>
        <name>Mg(2+)</name>
        <dbReference type="ChEBI" id="CHEBI:18420"/>
    </ligand>
</feature>
<feature type="site" description="Stabilizes the phosphoryl group" evidence="9">
    <location>
        <position position="63"/>
    </location>
</feature>
<comment type="subcellular location">
    <subcellularLocation>
        <location evidence="1 7">Cytoplasm</location>
    </subcellularLocation>
</comment>
<dbReference type="InterPro" id="IPR036412">
    <property type="entry name" value="HAD-like_sf"/>
</dbReference>
<evidence type="ECO:0000256" key="1">
    <source>
        <dbReference type="ARBA" id="ARBA00004496"/>
    </source>
</evidence>
<dbReference type="PIRSF" id="PIRSF004682">
    <property type="entry name" value="GmhB"/>
    <property type="match status" value="1"/>
</dbReference>
<evidence type="ECO:0000256" key="4">
    <source>
        <dbReference type="ARBA" id="ARBA00022801"/>
    </source>
</evidence>
<dbReference type="AlphaFoldDB" id="A0A7I7WY45"/>
<dbReference type="GO" id="GO:0005975">
    <property type="term" value="P:carbohydrate metabolic process"/>
    <property type="evidence" value="ECO:0007669"/>
    <property type="project" value="InterPro"/>
</dbReference>
<dbReference type="InterPro" id="IPR006543">
    <property type="entry name" value="Histidinol-phos"/>
</dbReference>
<dbReference type="InterPro" id="IPR006549">
    <property type="entry name" value="HAD-SF_hydro_IIIA"/>
</dbReference>
<evidence type="ECO:0000256" key="6">
    <source>
        <dbReference type="ARBA" id="ARBA00031828"/>
    </source>
</evidence>
<proteinExistence type="inferred from homology"/>
<evidence type="ECO:0000313" key="11">
    <source>
        <dbReference type="EMBL" id="BBZ22070.1"/>
    </source>
</evidence>
<feature type="site" description="Stabilizes the phosphoryl group" evidence="9">
    <location>
        <position position="121"/>
    </location>
</feature>
<dbReference type="GO" id="GO:0005737">
    <property type="term" value="C:cytoplasm"/>
    <property type="evidence" value="ECO:0007669"/>
    <property type="project" value="UniProtKB-SubCell"/>
</dbReference>
<evidence type="ECO:0000313" key="12">
    <source>
        <dbReference type="Proteomes" id="UP000467260"/>
    </source>
</evidence>
<evidence type="ECO:0000256" key="3">
    <source>
        <dbReference type="ARBA" id="ARBA00022723"/>
    </source>
</evidence>
<protein>
    <recommendedName>
        <fullName evidence="6 7">D,D-heptose 1,7-bisphosphate phosphatase</fullName>
        <ecNumber evidence="7">3.1.3.-</ecNumber>
    </recommendedName>
</protein>
<feature type="active site" description="Proton donor" evidence="8">
    <location>
        <position position="15"/>
    </location>
</feature>
<keyword evidence="10" id="KW-0460">Magnesium</keyword>
<feature type="active site" description="Proton donor" evidence="8">
    <location>
        <position position="13"/>
    </location>
</feature>
<keyword evidence="2 7" id="KW-0963">Cytoplasm</keyword>
<dbReference type="Gene3D" id="3.40.50.1000">
    <property type="entry name" value="HAD superfamily/HAD-like"/>
    <property type="match status" value="1"/>
</dbReference>